<organism evidence="2">
    <name type="scientific">viral metagenome</name>
    <dbReference type="NCBI Taxonomy" id="1070528"/>
    <lineage>
        <taxon>unclassified sequences</taxon>
        <taxon>metagenomes</taxon>
        <taxon>organismal metagenomes</taxon>
    </lineage>
</organism>
<protein>
    <submittedName>
        <fullName evidence="2">RdRp</fullName>
    </submittedName>
</protein>
<sequence length="501" mass="57281">MRTYSFSKDELPDEWFKDSNAKNKLSVVVNREFYGSDKVLITPVAERVGPETLKSEWLKILEANDSMINEPLYNMEMANLDKFGPRSIALPFNDVRSSVISSFLIEEQIMPDLRFPKSQLLNSLRPLSLDMASKLVKKSTNAGLNTLQRKGSVLDYTLENIDTLYGLDLPMVPFIRTQEMKKTRLVFGFPLADILEEIRYFTPLFGVYRKLPCFSAMNSPEDVDISISRMISDATRLDKQCISGDIASFDSTAGQDLHRYAFNQFAGLFQSKFRDGVYNCQSRFSNKSVIIPGETEGEFNLIEGSHGIPSGSQFTNLTGSTINRGICACPDEFSEFLGDDFAVVHDNPESLFSRYSSYGMELNKDKTEVAEGYFIYLQKLFHPDYVEGGLIRGVYPTIRALNRLCYPEKWSDFNDYEIDGSNYFALRSLSILENCRYHPLFEKFVRFWLKYERNLIPDDRSIAQYVKMRNATTGSLGTQNQLGDDYRGIKQWKSYQLALKG</sequence>
<dbReference type="Pfam" id="PF00680">
    <property type="entry name" value="RdRP_1"/>
    <property type="match status" value="1"/>
</dbReference>
<dbReference type="GO" id="GO:0006351">
    <property type="term" value="P:DNA-templated transcription"/>
    <property type="evidence" value="ECO:0007669"/>
    <property type="project" value="InterPro"/>
</dbReference>
<reference evidence="2" key="1">
    <citation type="submission" date="2017-04" db="EMBL/GenBank/DDBJ databases">
        <title>Unveiling RNA virosphere associated with marine microorganisms.</title>
        <authorList>
            <person name="Urayama S."/>
            <person name="Takaki Y."/>
            <person name="Nishi S."/>
            <person name="Yoshida Y."/>
            <person name="Deguchi S."/>
            <person name="Takai K."/>
            <person name="Nunoura T."/>
        </authorList>
    </citation>
    <scope>NUCLEOTIDE SEQUENCE</scope>
</reference>
<evidence type="ECO:0000313" key="2">
    <source>
        <dbReference type="EMBL" id="GBH22844.1"/>
    </source>
</evidence>
<dbReference type="InterPro" id="IPR043502">
    <property type="entry name" value="DNA/RNA_pol_sf"/>
</dbReference>
<dbReference type="AlphaFoldDB" id="A0A2V0RCB0"/>
<dbReference type="InterPro" id="IPR001205">
    <property type="entry name" value="RNA-dir_pol_C"/>
</dbReference>
<dbReference type="EMBL" id="BDQE01000124">
    <property type="protein sequence ID" value="GBH22844.1"/>
    <property type="molecule type" value="Genomic_RNA"/>
</dbReference>
<dbReference type="GO" id="GO:0003968">
    <property type="term" value="F:RNA-directed RNA polymerase activity"/>
    <property type="evidence" value="ECO:0007669"/>
    <property type="project" value="InterPro"/>
</dbReference>
<comment type="caution">
    <text evidence="2">The sequence shown here is derived from an EMBL/GenBank/DDBJ whole genome shotgun (WGS) entry which is preliminary data.</text>
</comment>
<name>A0A2V0RCB0_9ZZZZ</name>
<dbReference type="SUPFAM" id="SSF56672">
    <property type="entry name" value="DNA/RNA polymerases"/>
    <property type="match status" value="1"/>
</dbReference>
<dbReference type="GO" id="GO:0003723">
    <property type="term" value="F:RNA binding"/>
    <property type="evidence" value="ECO:0007669"/>
    <property type="project" value="InterPro"/>
</dbReference>
<feature type="domain" description="RNA-directed RNA polymerase C-terminal" evidence="1">
    <location>
        <begin position="181"/>
        <end position="329"/>
    </location>
</feature>
<accession>A0A2V0RCB0</accession>
<evidence type="ECO:0000259" key="1">
    <source>
        <dbReference type="Pfam" id="PF00680"/>
    </source>
</evidence>
<proteinExistence type="predicted"/>